<evidence type="ECO:0000256" key="1">
    <source>
        <dbReference type="ARBA" id="ARBA00005490"/>
    </source>
</evidence>
<keyword evidence="6 27" id="KW-0808">Transferase</keyword>
<dbReference type="GO" id="GO:0009272">
    <property type="term" value="P:fungal-type cell wall biogenesis"/>
    <property type="evidence" value="ECO:0007669"/>
    <property type="project" value="InterPro"/>
</dbReference>
<keyword evidence="7" id="KW-0479">Metal-binding</keyword>
<dbReference type="Gene3D" id="1.10.510.10">
    <property type="entry name" value="Transferase(Phosphotransferase) domain 1"/>
    <property type="match status" value="1"/>
</dbReference>
<feature type="domain" description="Phorbol-ester/DAG-type" evidence="24">
    <location>
        <begin position="558"/>
        <end position="608"/>
    </location>
</feature>
<dbReference type="InterPro" id="IPR002219">
    <property type="entry name" value="PKC_DAG/PE"/>
</dbReference>
<dbReference type="InterPro" id="IPR011072">
    <property type="entry name" value="HR1_rho-bd"/>
</dbReference>
<dbReference type="PROSITE" id="PS00479">
    <property type="entry name" value="ZF_DAG_PE_1"/>
    <property type="match status" value="2"/>
</dbReference>
<evidence type="ECO:0000256" key="10">
    <source>
        <dbReference type="ARBA" id="ARBA00022771"/>
    </source>
</evidence>
<feature type="compositionally biased region" description="Polar residues" evidence="21">
    <location>
        <begin position="692"/>
        <end position="712"/>
    </location>
</feature>
<keyword evidence="18 20" id="KW-0175">Coiled coil</keyword>
<feature type="binding site" evidence="19">
    <location>
        <position position="884"/>
    </location>
    <ligand>
        <name>ATP</name>
        <dbReference type="ChEBI" id="CHEBI:30616"/>
    </ligand>
</feature>
<feature type="coiled-coil region" evidence="20">
    <location>
        <begin position="9"/>
        <end position="59"/>
    </location>
</feature>
<dbReference type="InterPro" id="IPR011009">
    <property type="entry name" value="Kinase-like_dom_sf"/>
</dbReference>
<dbReference type="SUPFAM" id="SSF49562">
    <property type="entry name" value="C2 domain (Calcium/lipid-binding domain, CaLB)"/>
    <property type="match status" value="1"/>
</dbReference>
<feature type="domain" description="C2" evidence="22">
    <location>
        <begin position="261"/>
        <end position="380"/>
    </location>
</feature>
<dbReference type="GO" id="GO:0004697">
    <property type="term" value="F:diacylglycerol-dependent serine/threonine kinase activity"/>
    <property type="evidence" value="ECO:0007669"/>
    <property type="project" value="UniProtKB-EC"/>
</dbReference>
<accession>A0AAF0JE34</accession>
<dbReference type="Pfam" id="PF00168">
    <property type="entry name" value="C2"/>
    <property type="match status" value="1"/>
</dbReference>
<evidence type="ECO:0000256" key="12">
    <source>
        <dbReference type="ARBA" id="ARBA00022833"/>
    </source>
</evidence>
<evidence type="ECO:0000313" key="27">
    <source>
        <dbReference type="EMBL" id="WFD43288.1"/>
    </source>
</evidence>
<dbReference type="SMART" id="SM01413">
    <property type="entry name" value="Ribosomal_S19e"/>
    <property type="match status" value="1"/>
</dbReference>
<feature type="domain" description="Phorbol-ester/DAG-type" evidence="24">
    <location>
        <begin position="490"/>
        <end position="538"/>
    </location>
</feature>
<dbReference type="CDD" id="cd05570">
    <property type="entry name" value="STKc_PKC"/>
    <property type="match status" value="1"/>
</dbReference>
<feature type="compositionally biased region" description="Polar residues" evidence="21">
    <location>
        <begin position="86"/>
        <end position="109"/>
    </location>
</feature>
<dbReference type="GO" id="GO:1990904">
    <property type="term" value="C:ribonucleoprotein complex"/>
    <property type="evidence" value="ECO:0007669"/>
    <property type="project" value="UniProtKB-KW"/>
</dbReference>
<feature type="domain" description="AGC-kinase C-terminal" evidence="25">
    <location>
        <begin position="1115"/>
        <end position="1185"/>
    </location>
</feature>
<dbReference type="GO" id="GO:0003735">
    <property type="term" value="F:structural constituent of ribosome"/>
    <property type="evidence" value="ECO:0007669"/>
    <property type="project" value="InterPro"/>
</dbReference>
<dbReference type="EC" id="2.7.11.13" evidence="3"/>
<evidence type="ECO:0000256" key="5">
    <source>
        <dbReference type="ARBA" id="ARBA00022553"/>
    </source>
</evidence>
<dbReference type="GO" id="GO:0005840">
    <property type="term" value="C:ribosome"/>
    <property type="evidence" value="ECO:0007669"/>
    <property type="project" value="UniProtKB-KW"/>
</dbReference>
<gene>
    <name evidence="27" type="primary">PKC1</name>
    <name evidence="27" type="ORF">MPSI1_001949</name>
</gene>
<keyword evidence="8" id="KW-0677">Repeat</keyword>
<dbReference type="PROSITE" id="PS50004">
    <property type="entry name" value="C2"/>
    <property type="match status" value="1"/>
</dbReference>
<keyword evidence="11 27" id="KW-0418">Kinase</keyword>
<feature type="compositionally biased region" description="Polar residues" evidence="21">
    <location>
        <begin position="786"/>
        <end position="823"/>
    </location>
</feature>
<dbReference type="FunFam" id="3.30.200.20:FF:000103">
    <property type="entry name" value="Protein kinase C"/>
    <property type="match status" value="1"/>
</dbReference>
<reference evidence="27" key="1">
    <citation type="submission" date="2023-02" db="EMBL/GenBank/DDBJ databases">
        <title>Mating type loci evolution in Malassezia.</title>
        <authorList>
            <person name="Coelho M.A."/>
        </authorList>
    </citation>
    <scope>NUCLEOTIDE SEQUENCE</scope>
    <source>
        <strain evidence="27">CBS 14136</strain>
    </source>
</reference>
<evidence type="ECO:0000313" key="28">
    <source>
        <dbReference type="Proteomes" id="UP001214628"/>
    </source>
</evidence>
<evidence type="ECO:0000256" key="4">
    <source>
        <dbReference type="ARBA" id="ARBA00022527"/>
    </source>
</evidence>
<dbReference type="InterPro" id="IPR000719">
    <property type="entry name" value="Prot_kinase_dom"/>
</dbReference>
<dbReference type="CDD" id="cd20822">
    <property type="entry name" value="C1_ScPKC1-like_rpt1"/>
    <property type="match status" value="1"/>
</dbReference>
<evidence type="ECO:0000256" key="8">
    <source>
        <dbReference type="ARBA" id="ARBA00022737"/>
    </source>
</evidence>
<dbReference type="FunFam" id="3.30.60.20:FF:000034">
    <property type="entry name" value="Protein kinase C"/>
    <property type="match status" value="1"/>
</dbReference>
<dbReference type="InterPro" id="IPR046349">
    <property type="entry name" value="C1-like_sf"/>
</dbReference>
<dbReference type="PROSITE" id="PS51285">
    <property type="entry name" value="AGC_KINASE_CTER"/>
    <property type="match status" value="1"/>
</dbReference>
<dbReference type="GO" id="GO:0005524">
    <property type="term" value="F:ATP binding"/>
    <property type="evidence" value="ECO:0007669"/>
    <property type="project" value="UniProtKB-UniRule"/>
</dbReference>
<comment type="similarity">
    <text evidence="1">Belongs to the protein kinase superfamily. AGC Ser/Thr protein kinase family. PKC subfamily.</text>
</comment>
<dbReference type="InterPro" id="IPR001266">
    <property type="entry name" value="Ribosomal_eS19"/>
</dbReference>
<dbReference type="Gene3D" id="1.10.10.10">
    <property type="entry name" value="Winged helix-like DNA-binding domain superfamily/Winged helix DNA-binding domain"/>
    <property type="match status" value="1"/>
</dbReference>
<evidence type="ECO:0000256" key="16">
    <source>
        <dbReference type="ARBA" id="ARBA00047272"/>
    </source>
</evidence>
<dbReference type="Gene3D" id="2.60.40.150">
    <property type="entry name" value="C2 domain"/>
    <property type="match status" value="1"/>
</dbReference>
<dbReference type="InterPro" id="IPR036274">
    <property type="entry name" value="HR1_rpt_sf"/>
</dbReference>
<evidence type="ECO:0000256" key="3">
    <source>
        <dbReference type="ARBA" id="ARBA00012429"/>
    </source>
</evidence>
<keyword evidence="12" id="KW-0862">Zinc</keyword>
<dbReference type="InterPro" id="IPR036388">
    <property type="entry name" value="WH-like_DNA-bd_sf"/>
</dbReference>
<dbReference type="Pfam" id="PF00130">
    <property type="entry name" value="C1_1"/>
    <property type="match status" value="2"/>
</dbReference>
<dbReference type="Gene3D" id="3.30.200.20">
    <property type="entry name" value="Phosphorylase Kinase, domain 1"/>
    <property type="match status" value="1"/>
</dbReference>
<feature type="compositionally biased region" description="Low complexity" evidence="21">
    <location>
        <begin position="72"/>
        <end position="85"/>
    </location>
</feature>
<dbReference type="InterPro" id="IPR017441">
    <property type="entry name" value="Protein_kinase_ATP_BS"/>
</dbReference>
<feature type="region of interest" description="Disordered" evidence="21">
    <location>
        <begin position="630"/>
        <end position="649"/>
    </location>
</feature>
<dbReference type="SMART" id="SM00109">
    <property type="entry name" value="C1"/>
    <property type="match status" value="2"/>
</dbReference>
<keyword evidence="13 19" id="KW-0067">ATP-binding</keyword>
<name>A0AAF0JE34_9BASI</name>
<dbReference type="PROSITE" id="PS00628">
    <property type="entry name" value="RIBOSOMAL_S19E"/>
    <property type="match status" value="1"/>
</dbReference>
<evidence type="ECO:0000256" key="17">
    <source>
        <dbReference type="ARBA" id="ARBA00047470"/>
    </source>
</evidence>
<evidence type="ECO:0000256" key="13">
    <source>
        <dbReference type="ARBA" id="ARBA00022840"/>
    </source>
</evidence>
<keyword evidence="28" id="KW-1185">Reference proteome</keyword>
<keyword evidence="5" id="KW-0597">Phosphoprotein</keyword>
<feature type="region of interest" description="Disordered" evidence="21">
    <location>
        <begin position="1308"/>
        <end position="1332"/>
    </location>
</feature>
<dbReference type="SUPFAM" id="SSF56112">
    <property type="entry name" value="Protein kinase-like (PK-like)"/>
    <property type="match status" value="1"/>
</dbReference>
<dbReference type="InterPro" id="IPR036390">
    <property type="entry name" value="WH_DNA-bd_sf"/>
</dbReference>
<dbReference type="Gene3D" id="3.30.60.20">
    <property type="match status" value="2"/>
</dbReference>
<dbReference type="SUPFAM" id="SSF57889">
    <property type="entry name" value="Cysteine-rich domain"/>
    <property type="match status" value="2"/>
</dbReference>
<dbReference type="PROSITE" id="PS50011">
    <property type="entry name" value="PROTEIN_KINASE_DOM"/>
    <property type="match status" value="1"/>
</dbReference>
<comment type="catalytic activity">
    <reaction evidence="16">
        <text>L-threonyl-[protein] + ATP = O-phospho-L-threonyl-[protein] + ADP + H(+)</text>
        <dbReference type="Rhea" id="RHEA:46608"/>
        <dbReference type="Rhea" id="RHEA-COMP:11060"/>
        <dbReference type="Rhea" id="RHEA-COMP:11605"/>
        <dbReference type="ChEBI" id="CHEBI:15378"/>
        <dbReference type="ChEBI" id="CHEBI:30013"/>
        <dbReference type="ChEBI" id="CHEBI:30616"/>
        <dbReference type="ChEBI" id="CHEBI:61977"/>
        <dbReference type="ChEBI" id="CHEBI:456216"/>
        <dbReference type="EC" id="2.7.11.13"/>
    </reaction>
</comment>
<evidence type="ECO:0000256" key="9">
    <source>
        <dbReference type="ARBA" id="ARBA00022741"/>
    </source>
</evidence>
<evidence type="ECO:0000256" key="11">
    <source>
        <dbReference type="ARBA" id="ARBA00022777"/>
    </source>
</evidence>
<dbReference type="PROSITE" id="PS00107">
    <property type="entry name" value="PROTEIN_KINASE_ATP"/>
    <property type="match status" value="1"/>
</dbReference>
<evidence type="ECO:0000259" key="24">
    <source>
        <dbReference type="PROSITE" id="PS50081"/>
    </source>
</evidence>
<evidence type="ECO:0000256" key="14">
    <source>
        <dbReference type="ARBA" id="ARBA00022980"/>
    </source>
</evidence>
<dbReference type="InterPro" id="IPR018277">
    <property type="entry name" value="Ribosomal_eS19_CS"/>
</dbReference>
<feature type="domain" description="REM-1" evidence="26">
    <location>
        <begin position="177"/>
        <end position="254"/>
    </location>
</feature>
<proteinExistence type="inferred from homology"/>
<dbReference type="InterPro" id="IPR000008">
    <property type="entry name" value="C2_dom"/>
</dbReference>
<evidence type="ECO:0000256" key="18">
    <source>
        <dbReference type="PROSITE-ProRule" id="PRU01207"/>
    </source>
</evidence>
<dbReference type="InterPro" id="IPR000961">
    <property type="entry name" value="AGC-kinase_C"/>
</dbReference>
<dbReference type="Proteomes" id="UP001214628">
    <property type="component" value="Chromosome 2"/>
</dbReference>
<dbReference type="SMART" id="SM00239">
    <property type="entry name" value="C2"/>
    <property type="match status" value="1"/>
</dbReference>
<evidence type="ECO:0000259" key="22">
    <source>
        <dbReference type="PROSITE" id="PS50004"/>
    </source>
</evidence>
<dbReference type="GO" id="GO:0008270">
    <property type="term" value="F:zinc ion binding"/>
    <property type="evidence" value="ECO:0007669"/>
    <property type="project" value="UniProtKB-KW"/>
</dbReference>
<dbReference type="FunFam" id="1.10.10.10:FF:000118">
    <property type="entry name" value="40S ribosomal protein S19"/>
    <property type="match status" value="1"/>
</dbReference>
<dbReference type="SMART" id="SM00220">
    <property type="entry name" value="S_TKc"/>
    <property type="match status" value="1"/>
</dbReference>
<dbReference type="Pfam" id="PF01090">
    <property type="entry name" value="Ribosomal_S19e"/>
    <property type="match status" value="1"/>
</dbReference>
<evidence type="ECO:0000256" key="7">
    <source>
        <dbReference type="ARBA" id="ARBA00022723"/>
    </source>
</evidence>
<protein>
    <recommendedName>
        <fullName evidence="3">protein kinase C</fullName>
        <ecNumber evidence="3">2.7.11.13</ecNumber>
    </recommendedName>
</protein>
<dbReference type="SUPFAM" id="SSF46585">
    <property type="entry name" value="HR1 repeat"/>
    <property type="match status" value="1"/>
</dbReference>
<evidence type="ECO:0000256" key="20">
    <source>
        <dbReference type="SAM" id="Coils"/>
    </source>
</evidence>
<feature type="region of interest" description="Disordered" evidence="21">
    <location>
        <begin position="68"/>
        <end position="166"/>
    </location>
</feature>
<feature type="compositionally biased region" description="Low complexity" evidence="21">
    <location>
        <begin position="130"/>
        <end position="143"/>
    </location>
</feature>
<organism evidence="27 28">
    <name type="scientific">Malassezia psittaci</name>
    <dbReference type="NCBI Taxonomy" id="1821823"/>
    <lineage>
        <taxon>Eukaryota</taxon>
        <taxon>Fungi</taxon>
        <taxon>Dikarya</taxon>
        <taxon>Basidiomycota</taxon>
        <taxon>Ustilaginomycotina</taxon>
        <taxon>Malasseziomycetes</taxon>
        <taxon>Malasseziales</taxon>
        <taxon>Malasseziaceae</taxon>
        <taxon>Malassezia</taxon>
    </lineage>
</organism>
<evidence type="ECO:0000256" key="15">
    <source>
        <dbReference type="ARBA" id="ARBA00023274"/>
    </source>
</evidence>
<dbReference type="GO" id="GO:0006412">
    <property type="term" value="P:translation"/>
    <property type="evidence" value="ECO:0007669"/>
    <property type="project" value="InterPro"/>
</dbReference>
<dbReference type="InterPro" id="IPR017892">
    <property type="entry name" value="Pkinase_C"/>
</dbReference>
<evidence type="ECO:0000256" key="19">
    <source>
        <dbReference type="PROSITE-ProRule" id="PRU10141"/>
    </source>
</evidence>
<dbReference type="InterPro" id="IPR008271">
    <property type="entry name" value="Ser/Thr_kinase_AS"/>
</dbReference>
<dbReference type="Gene3D" id="1.10.287.160">
    <property type="entry name" value="HR1 repeat"/>
    <property type="match status" value="1"/>
</dbReference>
<keyword evidence="15" id="KW-0687">Ribonucleoprotein</keyword>
<dbReference type="SUPFAM" id="SSF46785">
    <property type="entry name" value="Winged helix' DNA-binding domain"/>
    <property type="match status" value="1"/>
</dbReference>
<dbReference type="Pfam" id="PF00433">
    <property type="entry name" value="Pkinase_C"/>
    <property type="match status" value="1"/>
</dbReference>
<dbReference type="PROSITE" id="PS50081">
    <property type="entry name" value="ZF_DAG_PE_2"/>
    <property type="match status" value="2"/>
</dbReference>
<feature type="compositionally biased region" description="Acidic residues" evidence="21">
    <location>
        <begin position="1312"/>
        <end position="1332"/>
    </location>
</feature>
<keyword evidence="14" id="KW-0689">Ribosomal protein</keyword>
<feature type="compositionally biased region" description="Low complexity" evidence="21">
    <location>
        <begin position="669"/>
        <end position="691"/>
    </location>
</feature>
<dbReference type="Pfam" id="PF00069">
    <property type="entry name" value="Pkinase"/>
    <property type="match status" value="1"/>
</dbReference>
<evidence type="ECO:0000256" key="21">
    <source>
        <dbReference type="SAM" id="MobiDB-lite"/>
    </source>
</evidence>
<dbReference type="Pfam" id="PF02185">
    <property type="entry name" value="HR1"/>
    <property type="match status" value="2"/>
</dbReference>
<dbReference type="InterPro" id="IPR035892">
    <property type="entry name" value="C2_domain_sf"/>
</dbReference>
<feature type="compositionally biased region" description="Polar residues" evidence="21">
    <location>
        <begin position="146"/>
        <end position="166"/>
    </location>
</feature>
<dbReference type="CDD" id="cd20823">
    <property type="entry name" value="C1_ScPKC1-like_rpt2"/>
    <property type="match status" value="1"/>
</dbReference>
<evidence type="ECO:0000259" key="23">
    <source>
        <dbReference type="PROSITE" id="PS50011"/>
    </source>
</evidence>
<keyword evidence="10" id="KW-0863">Zinc-finger</keyword>
<evidence type="ECO:0000259" key="25">
    <source>
        <dbReference type="PROSITE" id="PS51285"/>
    </source>
</evidence>
<evidence type="ECO:0000259" key="26">
    <source>
        <dbReference type="PROSITE" id="PS51860"/>
    </source>
</evidence>
<comment type="catalytic activity">
    <reaction evidence="17">
        <text>L-seryl-[protein] + ATP = O-phospho-L-seryl-[protein] + ADP + H(+)</text>
        <dbReference type="Rhea" id="RHEA:17989"/>
        <dbReference type="Rhea" id="RHEA-COMP:9863"/>
        <dbReference type="Rhea" id="RHEA-COMP:11604"/>
        <dbReference type="ChEBI" id="CHEBI:15378"/>
        <dbReference type="ChEBI" id="CHEBI:29999"/>
        <dbReference type="ChEBI" id="CHEBI:30616"/>
        <dbReference type="ChEBI" id="CHEBI:83421"/>
        <dbReference type="ChEBI" id="CHEBI:456216"/>
        <dbReference type="EC" id="2.7.11.13"/>
    </reaction>
</comment>
<feature type="domain" description="Protein kinase" evidence="23">
    <location>
        <begin position="855"/>
        <end position="1114"/>
    </location>
</feature>
<dbReference type="PROSITE" id="PS51860">
    <property type="entry name" value="REM_1"/>
    <property type="match status" value="1"/>
</dbReference>
<dbReference type="GO" id="GO:0007165">
    <property type="term" value="P:signal transduction"/>
    <property type="evidence" value="ECO:0007669"/>
    <property type="project" value="InterPro"/>
</dbReference>
<feature type="compositionally biased region" description="Low complexity" evidence="21">
    <location>
        <begin position="714"/>
        <end position="724"/>
    </location>
</feature>
<dbReference type="EMBL" id="CP118376">
    <property type="protein sequence ID" value="WFD43288.1"/>
    <property type="molecule type" value="Genomic_DNA"/>
</dbReference>
<dbReference type="InterPro" id="IPR037312">
    <property type="entry name" value="PKC-like_HR1"/>
</dbReference>
<dbReference type="SMART" id="SM00133">
    <property type="entry name" value="S_TK_X"/>
    <property type="match status" value="1"/>
</dbReference>
<keyword evidence="9 19" id="KW-0547">Nucleotide-binding</keyword>
<evidence type="ECO:0000256" key="2">
    <source>
        <dbReference type="ARBA" id="ARBA00010014"/>
    </source>
</evidence>
<feature type="compositionally biased region" description="Pro residues" evidence="21">
    <location>
        <begin position="725"/>
        <end position="735"/>
    </location>
</feature>
<dbReference type="SMART" id="SM00742">
    <property type="entry name" value="Hr1"/>
    <property type="match status" value="2"/>
</dbReference>
<dbReference type="PANTHER" id="PTHR24351">
    <property type="entry name" value="RIBOSOMAL PROTEIN S6 KINASE"/>
    <property type="match status" value="1"/>
</dbReference>
<comment type="similarity">
    <text evidence="2">Belongs to the eukaryotic ribosomal protein eS19 family.</text>
</comment>
<feature type="region of interest" description="Disordered" evidence="21">
    <location>
        <begin position="654"/>
        <end position="844"/>
    </location>
</feature>
<feature type="compositionally biased region" description="Low complexity" evidence="21">
    <location>
        <begin position="736"/>
        <end position="753"/>
    </location>
</feature>
<keyword evidence="4" id="KW-0723">Serine/threonine-protein kinase</keyword>
<dbReference type="PROSITE" id="PS00108">
    <property type="entry name" value="PROTEIN_KINASE_ST"/>
    <property type="match status" value="1"/>
</dbReference>
<dbReference type="CDD" id="cd11620">
    <property type="entry name" value="HR1_PKC-like_2_fungi"/>
    <property type="match status" value="1"/>
</dbReference>
<sequence>MHPNATSRIEDVQARIQKQKRMIEGFQTLRNATPNPDVIKQAESNIRNAQQTISYLEDSLYSLQTRSSVDMNSSNSGTTLGLGSNDVPSITSPRGSLTAMESSTAPTSVHSDDSRRRSSQLPQSAFPIDSSAAYRGGSYASYGVPGSTQDAPDSSAQNLQRGETASRRNYTNLDLIKYDTPLTHAKISRMIEQLEHKIQLERQYKQGFEKIAKLYQAEGDRRSMADAESRYAESASKLVLIQQALKRYSQLNVMDPQESDVEAENVFANRRARKPQTGTLSISIRSMKDIDHTAMPSGARVGRESFVALKIEDTERVQTNASRTDVWNESFQLPVDNANEIELIVYDRVGNGDAVPVGLVWIKISDIADQLRRKKFGQVGGPENSPAMSTPHGHAGEWVTADRMRQDPSVPSIEKTPGTDAFYSTPAGELVPTKPVESGVEGWFSVEPTGAIFLRLNFVKQNVQKRPYDARLGRQGALRKRRDDVSEVNGHKFVQRQFYQMIRCALCGEILLNAAGSQCQDCNYTCHRKCAQKVVTKCISKSNLEPDRDEVKLNHRIPHRWEPFTNLGANWCCHCGYMLPLGRKTNRKCNECDSTCHAHCAHLVPDFCGMSMEMANQLLSNIATINKDRQSSRSPLKIQPNQVKPAESAVAPNAYATPGAKDQGSNLVAPSSSASFASPPPSARTSSPSPAQLSQDMQSLQLAGADSSNMQSKPPASAATTSSRPPRPLPQPQNAPLPISTSSVVSPSAASPSGMRTPVPRVAPPSMPSSTARPPNGFNALPQGSMAPTQNAPSMPMSGSGTLATSKEQPLSPTSKPSAQTISPHKLVSQATGPPATTVGALPNSSQRKVTLNDFNFLAVLGKGNFGKVMLAEEKASGVLYAIKVLKKEFIIENDEIDSTRSEKRVFLTAAREQHPFLLGLHSCFQTETRVYFVMEYVSGGDLMLHIQREQFNLHRAKFYAAEVLLALEYFHKHGIIYRDLKLDNIMLTLDGHIKIADYGLCKEGMWYGNTTSTFCGTPEFMAPEILLEQRYGRAVDWWAFGILLYEMLLGQAPFRGDDEDEIFDAILEDEPLYPIQMPRESVSLLQRLLTRDPARRLGAGQGDADEVKAHPFFRDINWDDLLHKRVAPPFCPTLKNASDTTWFDTEFTSEKPTLTPVHSVFSAQDQAEFRDFSCVRDVDAAQFINAYSQHLKRSGKLEIPTWVDIVKTGAYKELAPYDPDWYYVHAAALARHIYLRKSVGVGKLRKLYGGSKNRGTRPWHHGPASGSVQRKVLQSLEQIGVLEHSPRGGRRISQDGMRDLDRIAVAVLESQAEEESEEDEDEDEDDDEDDE</sequence>
<evidence type="ECO:0000256" key="6">
    <source>
        <dbReference type="ARBA" id="ARBA00022679"/>
    </source>
</evidence>
<dbReference type="FunFam" id="1.10.510.10:FF:000101">
    <property type="entry name" value="Protein kinase C"/>
    <property type="match status" value="1"/>
</dbReference>